<sequence>MAQPEGNEKVLTDYEKYIRTEELLALQKPPEACADPDELLFQVMHQVMELWMKTMFHETERVAGLLGQDELGQAAHHLRRTAKIEKLLADQLAIMETMAPADYHKVRLQSLGRGSGQQSPGFNRMLTIGEPVWSAFEKARERAGVDLVTLFAKPRVHWDLWLVVQGMMEVDEGFQAWRFHHYEMVKRIIGLEVKSLKDVPASQLRYGIDEAFFPELWKQVPVLTRSTRPEY</sequence>
<dbReference type="InterPro" id="IPR037217">
    <property type="entry name" value="Trp/Indoleamine_2_3_dOase-like"/>
</dbReference>
<dbReference type="KEGG" id="vin:AKJ08_2550"/>
<dbReference type="GO" id="GO:0046872">
    <property type="term" value="F:metal ion binding"/>
    <property type="evidence" value="ECO:0007669"/>
    <property type="project" value="InterPro"/>
</dbReference>
<dbReference type="RefSeq" id="WP_050726375.1">
    <property type="nucleotide sequence ID" value="NZ_CP012332.1"/>
</dbReference>
<dbReference type="Pfam" id="PF03301">
    <property type="entry name" value="Trp_dioxygenase"/>
    <property type="match status" value="1"/>
</dbReference>
<dbReference type="GO" id="GO:0004833">
    <property type="term" value="F:L-tryptophan 2,3-dioxygenase activity"/>
    <property type="evidence" value="ECO:0007669"/>
    <property type="project" value="InterPro"/>
</dbReference>
<proteinExistence type="predicted"/>
<protein>
    <submittedName>
        <fullName evidence="1">Tryptophan 2,3-dioxygenase</fullName>
    </submittedName>
</protein>
<keyword evidence="1" id="KW-0223">Dioxygenase</keyword>
<keyword evidence="1" id="KW-0560">Oxidoreductase</keyword>
<name>A0A0K1PF52_9BACT</name>
<gene>
    <name evidence="1" type="ORF">AKJ08_2550</name>
</gene>
<dbReference type="GO" id="GO:0020037">
    <property type="term" value="F:heme binding"/>
    <property type="evidence" value="ECO:0007669"/>
    <property type="project" value="InterPro"/>
</dbReference>
<dbReference type="GO" id="GO:0019441">
    <property type="term" value="P:L-tryptophan catabolic process to kynurenine"/>
    <property type="evidence" value="ECO:0007669"/>
    <property type="project" value="InterPro"/>
</dbReference>
<dbReference type="EMBL" id="CP012332">
    <property type="protein sequence ID" value="AKU92163.1"/>
    <property type="molecule type" value="Genomic_DNA"/>
</dbReference>
<reference evidence="1 2" key="1">
    <citation type="submission" date="2015-08" db="EMBL/GenBank/DDBJ databases">
        <authorList>
            <person name="Babu N.S."/>
            <person name="Beckwith C.J."/>
            <person name="Beseler K.G."/>
            <person name="Brison A."/>
            <person name="Carone J.V."/>
            <person name="Caskin T.P."/>
            <person name="Diamond M."/>
            <person name="Durham M.E."/>
            <person name="Foxe J.M."/>
            <person name="Go M."/>
            <person name="Henderson B.A."/>
            <person name="Jones I.B."/>
            <person name="McGettigan J.A."/>
            <person name="Micheletti S.J."/>
            <person name="Nasrallah M.E."/>
            <person name="Ortiz D."/>
            <person name="Piller C.R."/>
            <person name="Privatt S.R."/>
            <person name="Schneider S.L."/>
            <person name="Sharp S."/>
            <person name="Smith T.C."/>
            <person name="Stanton J.D."/>
            <person name="Ullery H.E."/>
            <person name="Wilson R.J."/>
            <person name="Serrano M.G."/>
            <person name="Buck G."/>
            <person name="Lee V."/>
            <person name="Wang Y."/>
            <person name="Carvalho R."/>
            <person name="Voegtly L."/>
            <person name="Shi R."/>
            <person name="Duckworth R."/>
            <person name="Johnson A."/>
            <person name="Loviza R."/>
            <person name="Walstead R."/>
            <person name="Shah Z."/>
            <person name="Kiflezghi M."/>
            <person name="Wade K."/>
            <person name="Ball S.L."/>
            <person name="Bradley K.W."/>
            <person name="Asai D.J."/>
            <person name="Bowman C.A."/>
            <person name="Russell D.A."/>
            <person name="Pope W.H."/>
            <person name="Jacobs-Sera D."/>
            <person name="Hendrix R.W."/>
            <person name="Hatfull G.F."/>
        </authorList>
    </citation>
    <scope>NUCLEOTIDE SEQUENCE [LARGE SCALE GENOMIC DNA]</scope>
    <source>
        <strain evidence="1 2">DSM 27710</strain>
    </source>
</reference>
<dbReference type="PANTHER" id="PTHR10138:SF0">
    <property type="entry name" value="TRYPTOPHAN 2,3-DIOXYGENASE"/>
    <property type="match status" value="1"/>
</dbReference>
<dbReference type="STRING" id="1391653.AKJ08_2550"/>
<dbReference type="AlphaFoldDB" id="A0A0K1PF52"/>
<dbReference type="PANTHER" id="PTHR10138">
    <property type="entry name" value="TRYPTOPHAN 2,3-DIOXYGENASE"/>
    <property type="match status" value="1"/>
</dbReference>
<dbReference type="Gene3D" id="1.20.58.480">
    <property type="match status" value="2"/>
</dbReference>
<organism evidence="1 2">
    <name type="scientific">Vulgatibacter incomptus</name>
    <dbReference type="NCBI Taxonomy" id="1391653"/>
    <lineage>
        <taxon>Bacteria</taxon>
        <taxon>Pseudomonadati</taxon>
        <taxon>Myxococcota</taxon>
        <taxon>Myxococcia</taxon>
        <taxon>Myxococcales</taxon>
        <taxon>Cystobacterineae</taxon>
        <taxon>Vulgatibacteraceae</taxon>
        <taxon>Vulgatibacter</taxon>
    </lineage>
</organism>
<dbReference type="Proteomes" id="UP000055590">
    <property type="component" value="Chromosome"/>
</dbReference>
<dbReference type="OrthoDB" id="9776847at2"/>
<dbReference type="InterPro" id="IPR004981">
    <property type="entry name" value="Trp_2_3_dOase"/>
</dbReference>
<dbReference type="GO" id="GO:0019442">
    <property type="term" value="P:L-tryptophan catabolic process to acetyl-CoA"/>
    <property type="evidence" value="ECO:0007669"/>
    <property type="project" value="TreeGrafter"/>
</dbReference>
<keyword evidence="2" id="KW-1185">Reference proteome</keyword>
<accession>A0A0K1PF52</accession>
<evidence type="ECO:0000313" key="2">
    <source>
        <dbReference type="Proteomes" id="UP000055590"/>
    </source>
</evidence>
<dbReference type="SUPFAM" id="SSF140959">
    <property type="entry name" value="Indolic compounds 2,3-dioxygenase-like"/>
    <property type="match status" value="1"/>
</dbReference>
<evidence type="ECO:0000313" key="1">
    <source>
        <dbReference type="EMBL" id="AKU92163.1"/>
    </source>
</evidence>